<protein>
    <submittedName>
        <fullName evidence="2">Oxidoreductase</fullName>
    </submittedName>
</protein>
<dbReference type="EMBL" id="VCKY01000079">
    <property type="protein sequence ID" value="TMR17451.1"/>
    <property type="molecule type" value="Genomic_DNA"/>
</dbReference>
<organism evidence="2 3">
    <name type="scientific">Nonomuraea turkmeniaca</name>
    <dbReference type="NCBI Taxonomy" id="103838"/>
    <lineage>
        <taxon>Bacteria</taxon>
        <taxon>Bacillati</taxon>
        <taxon>Actinomycetota</taxon>
        <taxon>Actinomycetes</taxon>
        <taxon>Streptosporangiales</taxon>
        <taxon>Streptosporangiaceae</taxon>
        <taxon>Nonomuraea</taxon>
    </lineage>
</organism>
<evidence type="ECO:0000313" key="3">
    <source>
        <dbReference type="Proteomes" id="UP000309128"/>
    </source>
</evidence>
<keyword evidence="3" id="KW-1185">Reference proteome</keyword>
<accession>A0A5S4FFB1</accession>
<feature type="non-terminal residue" evidence="2">
    <location>
        <position position="33"/>
    </location>
</feature>
<evidence type="ECO:0000313" key="2">
    <source>
        <dbReference type="EMBL" id="TMR17451.1"/>
    </source>
</evidence>
<evidence type="ECO:0000313" key="1">
    <source>
        <dbReference type="EMBL" id="TMR11119.1"/>
    </source>
</evidence>
<dbReference type="Proteomes" id="UP000309128">
    <property type="component" value="Unassembled WGS sequence"/>
</dbReference>
<sequence length="33" mass="3396">MSTPSLSLPGGIWTLGDLTVTRFGYGAMQLAGP</sequence>
<gene>
    <name evidence="2" type="ORF">ETD86_23205</name>
    <name evidence="1" type="ORF">ETD86_36755</name>
</gene>
<reference evidence="2 3" key="1">
    <citation type="submission" date="2019-05" db="EMBL/GenBank/DDBJ databases">
        <title>Draft genome sequence of Nonomuraea turkmeniaca DSM 43926.</title>
        <authorList>
            <person name="Saricaoglu S."/>
            <person name="Isik K."/>
        </authorList>
    </citation>
    <scope>NUCLEOTIDE SEQUENCE [LARGE SCALE GENOMIC DNA]</scope>
    <source>
        <strain evidence="2 3">DSM 43926</strain>
    </source>
</reference>
<dbReference type="AlphaFoldDB" id="A0A5S4FFB1"/>
<proteinExistence type="predicted"/>
<comment type="caution">
    <text evidence="2">The sequence shown here is derived from an EMBL/GenBank/DDBJ whole genome shotgun (WGS) entry which is preliminary data.</text>
</comment>
<dbReference type="EMBL" id="VCKY01000166">
    <property type="protein sequence ID" value="TMR11119.1"/>
    <property type="molecule type" value="Genomic_DNA"/>
</dbReference>
<name>A0A5S4FFB1_9ACTN</name>